<dbReference type="InterPro" id="IPR034660">
    <property type="entry name" value="DinB/YfiT-like"/>
</dbReference>
<dbReference type="PANTHER" id="PTHR40758">
    <property type="entry name" value="CONSERVED PROTEIN"/>
    <property type="match status" value="1"/>
</dbReference>
<feature type="domain" description="Mycothiol-dependent maleylpyruvate isomerase metal-binding" evidence="2">
    <location>
        <begin position="19"/>
        <end position="132"/>
    </location>
</feature>
<keyword evidence="3" id="KW-0413">Isomerase</keyword>
<dbReference type="RefSeq" id="WP_330150750.1">
    <property type="nucleotide sequence ID" value="NZ_JAUZMZ010000013.1"/>
</dbReference>
<feature type="domain" description="MDMPI C-terminal" evidence="1">
    <location>
        <begin position="150"/>
        <end position="248"/>
    </location>
</feature>
<dbReference type="Proteomes" id="UP001331936">
    <property type="component" value="Unassembled WGS sequence"/>
</dbReference>
<dbReference type="InterPro" id="IPR024344">
    <property type="entry name" value="MDMPI_metal-binding"/>
</dbReference>
<name>A0ABU7JNL3_9NOCA</name>
<protein>
    <submittedName>
        <fullName evidence="3">Maleylpyruvate isomerase family mycothiol-dependent enzyme</fullName>
    </submittedName>
</protein>
<keyword evidence="4" id="KW-1185">Reference proteome</keyword>
<evidence type="ECO:0000259" key="2">
    <source>
        <dbReference type="Pfam" id="PF11716"/>
    </source>
</evidence>
<dbReference type="EMBL" id="JAUZMZ010000013">
    <property type="protein sequence ID" value="MEE2031312.1"/>
    <property type="molecule type" value="Genomic_DNA"/>
</dbReference>
<dbReference type="SUPFAM" id="SSF109854">
    <property type="entry name" value="DinB/YfiT-like putative metalloenzymes"/>
    <property type="match status" value="1"/>
</dbReference>
<reference evidence="3 4" key="1">
    <citation type="submission" date="2023-08" db="EMBL/GenBank/DDBJ databases">
        <authorList>
            <person name="Girao M."/>
            <person name="Carvalho M.F."/>
        </authorList>
    </citation>
    <scope>NUCLEOTIDE SEQUENCE [LARGE SCALE GENOMIC DNA]</scope>
    <source>
        <strain evidence="3 4">CC-R104</strain>
    </source>
</reference>
<sequence length="259" mass="27718">MSVAHAQFVSVLRVEGERIAAMPADMLTAAVPSCPGWTLEHVVRHVGRVHSWATAVLQSEPSTPIGDIRPKSRMSHGPDCLTEYRTVLDGLLTEFAHLDPATPRPAFVGSGTVGWWARRQAHETTVHRIDAADAVHAAGGPEPDPLDPAVAADGVDEWLSFALARIVGDPGAPGTVGVPDELRGRTVHVHGTDTPDAEWSITFTEDGVRVTGEHTKGDVALRGPAADLLLTLWNRRPLESVRVFGDATIARAMLDAVRV</sequence>
<proteinExistence type="predicted"/>
<dbReference type="PANTHER" id="PTHR40758:SF1">
    <property type="entry name" value="CONSERVED PROTEIN"/>
    <property type="match status" value="1"/>
</dbReference>
<dbReference type="GO" id="GO:0016853">
    <property type="term" value="F:isomerase activity"/>
    <property type="evidence" value="ECO:0007669"/>
    <property type="project" value="UniProtKB-KW"/>
</dbReference>
<evidence type="ECO:0000313" key="3">
    <source>
        <dbReference type="EMBL" id="MEE2031312.1"/>
    </source>
</evidence>
<dbReference type="Pfam" id="PF11716">
    <property type="entry name" value="MDMPI_N"/>
    <property type="match status" value="1"/>
</dbReference>
<evidence type="ECO:0000259" key="1">
    <source>
        <dbReference type="Pfam" id="PF07398"/>
    </source>
</evidence>
<accession>A0ABU7JNL3</accession>
<comment type="caution">
    <text evidence="3">The sequence shown here is derived from an EMBL/GenBank/DDBJ whole genome shotgun (WGS) entry which is preliminary data.</text>
</comment>
<organism evidence="3 4">
    <name type="scientific">Rhodococcus chondri</name>
    <dbReference type="NCBI Taxonomy" id="3065941"/>
    <lineage>
        <taxon>Bacteria</taxon>
        <taxon>Bacillati</taxon>
        <taxon>Actinomycetota</taxon>
        <taxon>Actinomycetes</taxon>
        <taxon>Mycobacteriales</taxon>
        <taxon>Nocardiaceae</taxon>
        <taxon>Rhodococcus</taxon>
    </lineage>
</organism>
<dbReference type="InterPro" id="IPR017517">
    <property type="entry name" value="Maleyloyr_isom"/>
</dbReference>
<dbReference type="InterPro" id="IPR010872">
    <property type="entry name" value="MDMPI_C-term_domain"/>
</dbReference>
<evidence type="ECO:0000313" key="4">
    <source>
        <dbReference type="Proteomes" id="UP001331936"/>
    </source>
</evidence>
<gene>
    <name evidence="3" type="ORF">Q8814_04170</name>
</gene>
<dbReference type="NCBIfam" id="TIGR03083">
    <property type="entry name" value="maleylpyruvate isomerase family mycothiol-dependent enzyme"/>
    <property type="match status" value="1"/>
</dbReference>
<dbReference type="Pfam" id="PF07398">
    <property type="entry name" value="MDMPI_C"/>
    <property type="match status" value="1"/>
</dbReference>